<dbReference type="Gene3D" id="3.40.50.1820">
    <property type="entry name" value="alpha/beta hydrolase"/>
    <property type="match status" value="1"/>
</dbReference>
<dbReference type="Proteomes" id="UP000313645">
    <property type="component" value="Unassembled WGS sequence"/>
</dbReference>
<evidence type="ECO:0000313" key="3">
    <source>
        <dbReference type="Proteomes" id="UP000313645"/>
    </source>
</evidence>
<keyword evidence="2" id="KW-0378">Hydrolase</keyword>
<dbReference type="SUPFAM" id="SSF53474">
    <property type="entry name" value="alpha/beta-Hydrolases"/>
    <property type="match status" value="1"/>
</dbReference>
<comment type="caution">
    <text evidence="2">The sequence shown here is derived from an EMBL/GenBank/DDBJ whole genome shotgun (WGS) entry which is preliminary data.</text>
</comment>
<dbReference type="PANTHER" id="PTHR43433">
    <property type="entry name" value="HYDROLASE, ALPHA/BETA FOLD FAMILY PROTEIN"/>
    <property type="match status" value="1"/>
</dbReference>
<dbReference type="InterPro" id="IPR029058">
    <property type="entry name" value="AB_hydrolase_fold"/>
</dbReference>
<protein>
    <submittedName>
        <fullName evidence="2">Alpha/beta fold hydrolase</fullName>
    </submittedName>
</protein>
<dbReference type="PANTHER" id="PTHR43433:SF5">
    <property type="entry name" value="AB HYDROLASE-1 DOMAIN-CONTAINING PROTEIN"/>
    <property type="match status" value="1"/>
</dbReference>
<proteinExistence type="predicted"/>
<sequence>MQYAYDIEKESTVNIALKTDPPRILTVAANGLEFCVETRGPADGEPVIFIMGLGAQMTLWPEALLDRYAADGYRVIRFDNRDIGLSTRLRARLEGHPLKAMALSRLGRPIPAPYTLHDMADDVCGLMDSLGLESAHIVGVSMGGMISQVLAGNHPRRVRSATLVMTSTNSPRLPMPRLALVWRLSGVGVKGNDEDSVVARSLDFWRAIQSPDYPTPPHEVRDRLINDYRRSYHPAGILRQTRAILATGSLSPITRRIQVPTSIIHGAADPLVRPQAAEQLQYLIPHARLKLIPGMGHDMPAPLLETIAGQSLATIRQARG</sequence>
<organism evidence="2 3">
    <name type="scientific">Marinobacter halodurans</name>
    <dbReference type="NCBI Taxonomy" id="2528979"/>
    <lineage>
        <taxon>Bacteria</taxon>
        <taxon>Pseudomonadati</taxon>
        <taxon>Pseudomonadota</taxon>
        <taxon>Gammaproteobacteria</taxon>
        <taxon>Pseudomonadales</taxon>
        <taxon>Marinobacteraceae</taxon>
        <taxon>Marinobacter</taxon>
    </lineage>
</organism>
<dbReference type="InterPro" id="IPR000073">
    <property type="entry name" value="AB_hydrolase_1"/>
</dbReference>
<name>A0ABY1ZGU9_9GAMM</name>
<feature type="domain" description="AB hydrolase-1" evidence="1">
    <location>
        <begin position="46"/>
        <end position="298"/>
    </location>
</feature>
<dbReference type="EMBL" id="SJDL01000055">
    <property type="protein sequence ID" value="TBW47915.1"/>
    <property type="molecule type" value="Genomic_DNA"/>
</dbReference>
<gene>
    <name evidence="2" type="ORF">EZI54_22035</name>
</gene>
<evidence type="ECO:0000259" key="1">
    <source>
        <dbReference type="Pfam" id="PF00561"/>
    </source>
</evidence>
<reference evidence="2 3" key="1">
    <citation type="submission" date="2019-02" db="EMBL/GenBank/DDBJ databases">
        <title>Marinobacter halodurans sp. nov., a marine bacterium isolated from sea tidal flat.</title>
        <authorList>
            <person name="Yoo Y."/>
            <person name="Lee D.W."/>
            <person name="Kim B.S."/>
            <person name="Kim J.-J."/>
        </authorList>
    </citation>
    <scope>NUCLEOTIDE SEQUENCE [LARGE SCALE GENOMIC DNA]</scope>
    <source>
        <strain evidence="2 3">YJ-S3-2</strain>
    </source>
</reference>
<dbReference type="InterPro" id="IPR050471">
    <property type="entry name" value="AB_hydrolase"/>
</dbReference>
<evidence type="ECO:0000313" key="2">
    <source>
        <dbReference type="EMBL" id="TBW47915.1"/>
    </source>
</evidence>
<accession>A0ABY1ZGU9</accession>
<keyword evidence="3" id="KW-1185">Reference proteome</keyword>
<dbReference type="GO" id="GO:0016787">
    <property type="term" value="F:hydrolase activity"/>
    <property type="evidence" value="ECO:0007669"/>
    <property type="project" value="UniProtKB-KW"/>
</dbReference>
<dbReference type="Pfam" id="PF00561">
    <property type="entry name" value="Abhydrolase_1"/>
    <property type="match status" value="1"/>
</dbReference>